<feature type="domain" description="NHR" evidence="2">
    <location>
        <begin position="827"/>
        <end position="988"/>
    </location>
</feature>
<feature type="domain" description="NHR" evidence="2">
    <location>
        <begin position="202"/>
        <end position="369"/>
    </location>
</feature>
<dbReference type="PANTHER" id="PTHR12429">
    <property type="entry name" value="NEURALIZED"/>
    <property type="match status" value="1"/>
</dbReference>
<comment type="caution">
    <text evidence="3">The sequence shown here is derived from an EMBL/GenBank/DDBJ whole genome shotgun (WGS) entry which is preliminary data.</text>
</comment>
<dbReference type="PANTHER" id="PTHR12429:SF14">
    <property type="entry name" value="NEURALIZED-LIKE PROTEIN 4"/>
    <property type="match status" value="1"/>
</dbReference>
<feature type="region of interest" description="Disordered" evidence="1">
    <location>
        <begin position="1009"/>
        <end position="1029"/>
    </location>
</feature>
<dbReference type="InterPro" id="IPR043136">
    <property type="entry name" value="B30.2/SPRY_sf"/>
</dbReference>
<protein>
    <recommendedName>
        <fullName evidence="2">NHR domain-containing protein</fullName>
    </recommendedName>
</protein>
<gene>
    <name evidence="3" type="ORF">GE061_007809</name>
</gene>
<dbReference type="EMBL" id="WIXP02000016">
    <property type="protein sequence ID" value="KAF6198063.1"/>
    <property type="molecule type" value="Genomic_DNA"/>
</dbReference>
<dbReference type="Gene3D" id="2.60.120.920">
    <property type="match status" value="6"/>
</dbReference>
<evidence type="ECO:0000313" key="4">
    <source>
        <dbReference type="Proteomes" id="UP000466442"/>
    </source>
</evidence>
<dbReference type="InterPro" id="IPR037962">
    <property type="entry name" value="Neuralized"/>
</dbReference>
<dbReference type="FunFam" id="2.60.120.920:FF:000001">
    <property type="entry name" value="neuralized-like protein 4 isoform X1"/>
    <property type="match status" value="6"/>
</dbReference>
<keyword evidence="4" id="KW-1185">Reference proteome</keyword>
<feature type="region of interest" description="Disordered" evidence="1">
    <location>
        <begin position="1284"/>
        <end position="1310"/>
    </location>
</feature>
<organism evidence="3 4">
    <name type="scientific">Apolygus lucorum</name>
    <name type="common">Small green plant bug</name>
    <name type="synonym">Lygocoris lucorum</name>
    <dbReference type="NCBI Taxonomy" id="248454"/>
    <lineage>
        <taxon>Eukaryota</taxon>
        <taxon>Metazoa</taxon>
        <taxon>Ecdysozoa</taxon>
        <taxon>Arthropoda</taxon>
        <taxon>Hexapoda</taxon>
        <taxon>Insecta</taxon>
        <taxon>Pterygota</taxon>
        <taxon>Neoptera</taxon>
        <taxon>Paraneoptera</taxon>
        <taxon>Hemiptera</taxon>
        <taxon>Heteroptera</taxon>
        <taxon>Panheteroptera</taxon>
        <taxon>Cimicomorpha</taxon>
        <taxon>Miridae</taxon>
        <taxon>Mirini</taxon>
        <taxon>Apolygus</taxon>
    </lineage>
</organism>
<feature type="compositionally biased region" description="Polar residues" evidence="1">
    <location>
        <begin position="1284"/>
        <end position="1296"/>
    </location>
</feature>
<feature type="domain" description="NHR" evidence="2">
    <location>
        <begin position="1"/>
        <end position="163"/>
    </location>
</feature>
<dbReference type="GO" id="GO:0061630">
    <property type="term" value="F:ubiquitin protein ligase activity"/>
    <property type="evidence" value="ECO:0007669"/>
    <property type="project" value="TreeGrafter"/>
</dbReference>
<feature type="compositionally biased region" description="Low complexity" evidence="1">
    <location>
        <begin position="1259"/>
        <end position="1268"/>
    </location>
</feature>
<dbReference type="OrthoDB" id="49113at2759"/>
<dbReference type="PROSITE" id="PS51065">
    <property type="entry name" value="NHR"/>
    <property type="match status" value="6"/>
</dbReference>
<evidence type="ECO:0000256" key="1">
    <source>
        <dbReference type="SAM" id="MobiDB-lite"/>
    </source>
</evidence>
<dbReference type="InterPro" id="IPR013320">
    <property type="entry name" value="ConA-like_dom_sf"/>
</dbReference>
<evidence type="ECO:0000313" key="3">
    <source>
        <dbReference type="EMBL" id="KAF6198063.1"/>
    </source>
</evidence>
<feature type="domain" description="NHR" evidence="2">
    <location>
        <begin position="440"/>
        <end position="606"/>
    </location>
</feature>
<name>A0A8S9WMV9_APOLU</name>
<dbReference type="SUPFAM" id="SSF49899">
    <property type="entry name" value="Concanavalin A-like lectins/glucanases"/>
    <property type="match status" value="2"/>
</dbReference>
<feature type="compositionally biased region" description="Basic and acidic residues" evidence="1">
    <location>
        <begin position="1241"/>
        <end position="1253"/>
    </location>
</feature>
<dbReference type="Proteomes" id="UP000466442">
    <property type="component" value="Linkage Group LG16"/>
</dbReference>
<proteinExistence type="predicted"/>
<feature type="region of interest" description="Disordered" evidence="1">
    <location>
        <begin position="1241"/>
        <end position="1272"/>
    </location>
</feature>
<dbReference type="CDD" id="cd12887">
    <property type="entry name" value="SPRY_NHR_like"/>
    <property type="match status" value="6"/>
</dbReference>
<sequence>MFHCRTGDHVKLSNGNRSATRVASEFNFGLVFSAEPLTDDQVFEIRIDKKIESWIGSLEIGITANDPATLEFPASATDLRNGTWVLSGKSILKDGRTLQEIYRLNLDKISEGECIGVMRTSDSELEFFVNNVSHGIAAINIPPKVWAVIDVYGKVSEVSIVHPKKTSNEMDDCDSQNESLSVASIMVDSSTASTTGPEPSERLRFHERTGNLVKLSCNGRAAERMRPLDEFNNAVVMSQKSLCPDVPFEIRIDRLVEKWSGSIEVGVTTHDPAALDFPATMTNMRSGTIMMSGCGILTNGKGTKREYGEFDLDKLRVGDRIGMMRKSNGDLHYFINGLDQGVAASKVPEKIWAAVDLYGMTVKVTIVDRDEREEQNLITRRNAVLREHVLQTQNGGFQVFSVLLKGYVQFLTKRMSKSIFQILRFNFLPSDASDDEPDDTLLFHPNCGSHAAVINNGRTAHRPNALDDFNNAVVLTNRPLKINEVFEVRIDKMVTKWTGSIEIGVTTHAPTELEYPSTMTNVRSGTWIMTGNGVMHNGTSVMDEYGQNLDKLQAGDRVGVVIREGGSLHFLVNGEDQGEAGTGLPPKLHGVADLYGQATQATIVSHCPTCSPVTPIPASMQELHFHSVHGRNARLKNGGKTASRPRAWVEFNDAIVITNRPLKPAEMFTVVIEKIVDRWAGSIEAGVTAIKPDDLELPGTMTDLDHDTWMLSGFAVMKDGVMMKHGYPLDLDKVHEGTVVGMKRHEDATLHFYRDGQDMGEACGGIPEQIYPVIDLFGQCAQVSIVPVPEAAQESDESVCAPQAEEARVTSEPRSEPTVQPAPKQLYHKWHEVCGKGVEVLKLHSSAVRTGDSPWGGIVFSSVPLVDGELFDVCIDSYTAHWAGSLAMGVTPTPPGKYQGFSSLQEPYWYIQGNSLMYCGEVLKPHYCSSIEWLRPGNRLGVKRCADSSIHFYIDGVDQGVAAFNVPKKIYAVLDLYGPICGVKLVSKSGASCSSGDAPLAVLEIESPCDKATEEETEDPKKPSEDMDKSIEDGEMISEIHELEPVSLIFHECHGRNVQISESRLAAKRVSSYNQGLVLAARGLSRGSLFQIRIESLNSRWVSSLSIGVTTEPEASTSLPVTALGLKKDTWVVSGDSVFHNGHKIKSRYGVNLDTLGLGSTVGVMVDGDNQLHVVVNGRDQGVAATNLSPGVSLPLVDLYGACDQVCILTESSRTPQSPCGILEHVWSDCREKGNLEIREKPGTLRTKSDKMNENIQCSSQSSPTTASVPPPTSLILERRTAANESLAKSPTTPRPISSPGLPRESTSLPSLPPVLSLPLKRGQCCHLAACLRLKASLGLPTGYFRKDSICFCSECLSPSSDSSGRKAMASGWACFPLRRRKEPQGSDANWDEAYVHAEPGQLRMILDAGKLLTPGELSLGGDFRKRADSKLDDTDSAQLVITPFLGEASQVQKHPFIDPKTKERHVVATAFEVVVRPDSYKVASETEWVTKERNATCLNSLLIRLEPG</sequence>
<dbReference type="InterPro" id="IPR006573">
    <property type="entry name" value="NHR_dom"/>
</dbReference>
<reference evidence="3" key="1">
    <citation type="journal article" date="2021" name="Mol. Ecol. Resour.">
        <title>Apolygus lucorum genome provides insights into omnivorousness and mesophyll feeding.</title>
        <authorList>
            <person name="Liu Y."/>
            <person name="Liu H."/>
            <person name="Wang H."/>
            <person name="Huang T."/>
            <person name="Liu B."/>
            <person name="Yang B."/>
            <person name="Yin L."/>
            <person name="Li B."/>
            <person name="Zhang Y."/>
            <person name="Zhang S."/>
            <person name="Jiang F."/>
            <person name="Zhang X."/>
            <person name="Ren Y."/>
            <person name="Wang B."/>
            <person name="Wang S."/>
            <person name="Lu Y."/>
            <person name="Wu K."/>
            <person name="Fan W."/>
            <person name="Wang G."/>
        </authorList>
    </citation>
    <scope>NUCLEOTIDE SEQUENCE</scope>
    <source>
        <strain evidence="3">12Hb</strain>
    </source>
</reference>
<evidence type="ECO:0000259" key="2">
    <source>
        <dbReference type="PROSITE" id="PS51065"/>
    </source>
</evidence>
<dbReference type="SMART" id="SM00588">
    <property type="entry name" value="NEUZ"/>
    <property type="match status" value="6"/>
</dbReference>
<dbReference type="Pfam" id="PF07177">
    <property type="entry name" value="Neuralized"/>
    <property type="match status" value="6"/>
</dbReference>
<accession>A0A8S9WMV9</accession>
<feature type="domain" description="NHR" evidence="2">
    <location>
        <begin position="622"/>
        <end position="788"/>
    </location>
</feature>
<feature type="domain" description="NHR" evidence="2">
    <location>
        <begin position="1047"/>
        <end position="1211"/>
    </location>
</feature>